<feature type="region of interest" description="Disordered" evidence="1">
    <location>
        <begin position="63"/>
        <end position="82"/>
    </location>
</feature>
<name>A0A9E3H512_9NOST</name>
<comment type="caution">
    <text evidence="3">The sequence shown here is derived from an EMBL/GenBank/DDBJ whole genome shotgun (WGS) entry which is preliminary data.</text>
</comment>
<proteinExistence type="predicted"/>
<organism evidence="3 4">
    <name type="scientific">Pelatocladus maniniholoensis HA4357-MV3</name>
    <dbReference type="NCBI Taxonomy" id="1117104"/>
    <lineage>
        <taxon>Bacteria</taxon>
        <taxon>Bacillati</taxon>
        <taxon>Cyanobacteriota</taxon>
        <taxon>Cyanophyceae</taxon>
        <taxon>Nostocales</taxon>
        <taxon>Nostocaceae</taxon>
        <taxon>Pelatocladus</taxon>
    </lineage>
</organism>
<sequence length="127" mass="14820">MNKIIMTSLVALTTATSFLFSNQSAQAHGRYNYHHIYPFYRPNYCYPITQWFVDQDPAYHPQAYSDGYRQGRESAKKGNTYKQRTAGGEFARGFEDGYYGRKFAGQKNIVPNEYRPYTTTDCDWFGF</sequence>
<protein>
    <submittedName>
        <fullName evidence="3">Uncharacterized protein</fullName>
    </submittedName>
</protein>
<reference evidence="3" key="1">
    <citation type="submission" date="2021-05" db="EMBL/GenBank/DDBJ databases">
        <authorList>
            <person name="Pietrasiak N."/>
            <person name="Ward R."/>
            <person name="Stajich J.E."/>
            <person name="Kurbessoian T."/>
        </authorList>
    </citation>
    <scope>NUCLEOTIDE SEQUENCE</scope>
    <source>
        <strain evidence="3">HA4357-MV3</strain>
    </source>
</reference>
<dbReference type="EMBL" id="JAHHHW010000052">
    <property type="protein sequence ID" value="MBW4431119.1"/>
    <property type="molecule type" value="Genomic_DNA"/>
</dbReference>
<feature type="signal peptide" evidence="2">
    <location>
        <begin position="1"/>
        <end position="27"/>
    </location>
</feature>
<evidence type="ECO:0000256" key="1">
    <source>
        <dbReference type="SAM" id="MobiDB-lite"/>
    </source>
</evidence>
<gene>
    <name evidence="3" type="ORF">KME28_05120</name>
</gene>
<evidence type="ECO:0000256" key="2">
    <source>
        <dbReference type="SAM" id="SignalP"/>
    </source>
</evidence>
<keyword evidence="2" id="KW-0732">Signal</keyword>
<evidence type="ECO:0000313" key="3">
    <source>
        <dbReference type="EMBL" id="MBW4431119.1"/>
    </source>
</evidence>
<dbReference type="Proteomes" id="UP000813215">
    <property type="component" value="Unassembled WGS sequence"/>
</dbReference>
<reference evidence="3" key="2">
    <citation type="journal article" date="2022" name="Microbiol. Resour. Announc.">
        <title>Metagenome Sequencing to Explore Phylogenomics of Terrestrial Cyanobacteria.</title>
        <authorList>
            <person name="Ward R.D."/>
            <person name="Stajich J.E."/>
            <person name="Johansen J.R."/>
            <person name="Huntemann M."/>
            <person name="Clum A."/>
            <person name="Foster B."/>
            <person name="Foster B."/>
            <person name="Roux S."/>
            <person name="Palaniappan K."/>
            <person name="Varghese N."/>
            <person name="Mukherjee S."/>
            <person name="Reddy T.B.K."/>
            <person name="Daum C."/>
            <person name="Copeland A."/>
            <person name="Chen I.A."/>
            <person name="Ivanova N.N."/>
            <person name="Kyrpides N.C."/>
            <person name="Shapiro N."/>
            <person name="Eloe-Fadrosh E.A."/>
            <person name="Pietrasiak N."/>
        </authorList>
    </citation>
    <scope>NUCLEOTIDE SEQUENCE</scope>
    <source>
        <strain evidence="3">HA4357-MV3</strain>
    </source>
</reference>
<evidence type="ECO:0000313" key="4">
    <source>
        <dbReference type="Proteomes" id="UP000813215"/>
    </source>
</evidence>
<dbReference type="AlphaFoldDB" id="A0A9E3H512"/>
<accession>A0A9E3H512</accession>
<feature type="chain" id="PRO_5039173408" evidence="2">
    <location>
        <begin position="28"/>
        <end position="127"/>
    </location>
</feature>